<reference evidence="2" key="1">
    <citation type="submission" date="2023-10" db="EMBL/GenBank/DDBJ databases">
        <title>Genome assembly of Pristionchus species.</title>
        <authorList>
            <person name="Yoshida K."/>
            <person name="Sommer R.J."/>
        </authorList>
    </citation>
    <scope>NUCLEOTIDE SEQUENCE</scope>
    <source>
        <strain evidence="2">RS0144</strain>
    </source>
</reference>
<name>A0AAV5UAA8_9BILA</name>
<evidence type="ECO:0000256" key="1">
    <source>
        <dbReference type="SAM" id="Phobius"/>
    </source>
</evidence>
<proteinExistence type="predicted"/>
<organism evidence="2 3">
    <name type="scientific">Pristionchus entomophagus</name>
    <dbReference type="NCBI Taxonomy" id="358040"/>
    <lineage>
        <taxon>Eukaryota</taxon>
        <taxon>Metazoa</taxon>
        <taxon>Ecdysozoa</taxon>
        <taxon>Nematoda</taxon>
        <taxon>Chromadorea</taxon>
        <taxon>Rhabditida</taxon>
        <taxon>Rhabditina</taxon>
        <taxon>Diplogasteromorpha</taxon>
        <taxon>Diplogasteroidea</taxon>
        <taxon>Neodiplogasteridae</taxon>
        <taxon>Pristionchus</taxon>
    </lineage>
</organism>
<protein>
    <submittedName>
        <fullName evidence="2">Uncharacterized protein</fullName>
    </submittedName>
</protein>
<sequence length="106" mass="11590">PLSPPMQATSLPPKPPALTIQIVSPQSSPVPSRATTECCCDRGEERMSPLAKYSIPFTTSPLPNSPYFFTGPAAYSDSSPINIFHFLLSLITFTMLCVCYIVFFLV</sequence>
<keyword evidence="1" id="KW-1133">Transmembrane helix</keyword>
<accession>A0AAV5UAA8</accession>
<dbReference type="EMBL" id="BTSX01000006">
    <property type="protein sequence ID" value="GMT03293.1"/>
    <property type="molecule type" value="Genomic_DNA"/>
</dbReference>
<dbReference type="Proteomes" id="UP001432027">
    <property type="component" value="Unassembled WGS sequence"/>
</dbReference>
<feature type="non-terminal residue" evidence="2">
    <location>
        <position position="1"/>
    </location>
</feature>
<evidence type="ECO:0000313" key="2">
    <source>
        <dbReference type="EMBL" id="GMT03293.1"/>
    </source>
</evidence>
<dbReference type="AlphaFoldDB" id="A0AAV5UAA8"/>
<comment type="caution">
    <text evidence="2">The sequence shown here is derived from an EMBL/GenBank/DDBJ whole genome shotgun (WGS) entry which is preliminary data.</text>
</comment>
<gene>
    <name evidence="2" type="ORF">PENTCL1PPCAC_25467</name>
</gene>
<feature type="transmembrane region" description="Helical" evidence="1">
    <location>
        <begin position="83"/>
        <end position="105"/>
    </location>
</feature>
<keyword evidence="1" id="KW-0812">Transmembrane</keyword>
<evidence type="ECO:0000313" key="3">
    <source>
        <dbReference type="Proteomes" id="UP001432027"/>
    </source>
</evidence>
<keyword evidence="3" id="KW-1185">Reference proteome</keyword>
<keyword evidence="1" id="KW-0472">Membrane</keyword>